<reference evidence="1" key="1">
    <citation type="submission" date="2014-11" db="EMBL/GenBank/DDBJ databases">
        <authorList>
            <person name="Amaro Gonzalez C."/>
        </authorList>
    </citation>
    <scope>NUCLEOTIDE SEQUENCE</scope>
</reference>
<accession>A0A0E9U9R0</accession>
<dbReference type="EMBL" id="GBXM01046006">
    <property type="protein sequence ID" value="JAH62571.1"/>
    <property type="molecule type" value="Transcribed_RNA"/>
</dbReference>
<proteinExistence type="predicted"/>
<name>A0A0E9U9R0_ANGAN</name>
<evidence type="ECO:0000313" key="1">
    <source>
        <dbReference type="EMBL" id="JAH62571.1"/>
    </source>
</evidence>
<protein>
    <submittedName>
        <fullName evidence="1">Uncharacterized protein</fullName>
    </submittedName>
</protein>
<organism evidence="1">
    <name type="scientific">Anguilla anguilla</name>
    <name type="common">European freshwater eel</name>
    <name type="synonym">Muraena anguilla</name>
    <dbReference type="NCBI Taxonomy" id="7936"/>
    <lineage>
        <taxon>Eukaryota</taxon>
        <taxon>Metazoa</taxon>
        <taxon>Chordata</taxon>
        <taxon>Craniata</taxon>
        <taxon>Vertebrata</taxon>
        <taxon>Euteleostomi</taxon>
        <taxon>Actinopterygii</taxon>
        <taxon>Neopterygii</taxon>
        <taxon>Teleostei</taxon>
        <taxon>Anguilliformes</taxon>
        <taxon>Anguillidae</taxon>
        <taxon>Anguilla</taxon>
    </lineage>
</organism>
<reference evidence="1" key="2">
    <citation type="journal article" date="2015" name="Fish Shellfish Immunol.">
        <title>Early steps in the European eel (Anguilla anguilla)-Vibrio vulnificus interaction in the gills: Role of the RtxA13 toxin.</title>
        <authorList>
            <person name="Callol A."/>
            <person name="Pajuelo D."/>
            <person name="Ebbesson L."/>
            <person name="Teles M."/>
            <person name="MacKenzie S."/>
            <person name="Amaro C."/>
        </authorList>
    </citation>
    <scope>NUCLEOTIDE SEQUENCE</scope>
</reference>
<sequence length="13" mass="1623">MLYYEIVHVKSKI</sequence>